<dbReference type="InterPro" id="IPR036388">
    <property type="entry name" value="WH-like_DNA-bd_sf"/>
</dbReference>
<organism evidence="5 6">
    <name type="scientific">Cereibacter sphaeroides</name>
    <name type="common">Rhodobacter sphaeroides</name>
    <dbReference type="NCBI Taxonomy" id="1063"/>
    <lineage>
        <taxon>Bacteria</taxon>
        <taxon>Pseudomonadati</taxon>
        <taxon>Pseudomonadota</taxon>
        <taxon>Alphaproteobacteria</taxon>
        <taxon>Rhodobacterales</taxon>
        <taxon>Paracoccaceae</taxon>
        <taxon>Cereibacter</taxon>
    </lineage>
</organism>
<dbReference type="EMBL" id="QFQS01000005">
    <property type="protein sequence ID" value="PZQ95923.1"/>
    <property type="molecule type" value="Genomic_DNA"/>
</dbReference>
<keyword evidence="2" id="KW-0238">DNA-binding</keyword>
<dbReference type="SUPFAM" id="SSF53697">
    <property type="entry name" value="SIS domain"/>
    <property type="match status" value="1"/>
</dbReference>
<dbReference type="InterPro" id="IPR001347">
    <property type="entry name" value="SIS_dom"/>
</dbReference>
<dbReference type="AlphaFoldDB" id="A0A2W5TYS0"/>
<dbReference type="InterPro" id="IPR035472">
    <property type="entry name" value="RpiR-like_SIS"/>
</dbReference>
<evidence type="ECO:0000313" key="5">
    <source>
        <dbReference type="EMBL" id="PZQ95923.1"/>
    </source>
</evidence>
<feature type="domain" description="HTH rpiR-type" evidence="4">
    <location>
        <begin position="7"/>
        <end position="83"/>
    </location>
</feature>
<keyword evidence="1" id="KW-0805">Transcription regulation</keyword>
<dbReference type="PANTHER" id="PTHR30514:SF18">
    <property type="entry name" value="RPIR-FAMILY TRANSCRIPTIONAL REGULATOR"/>
    <property type="match status" value="1"/>
</dbReference>
<dbReference type="GO" id="GO:0003677">
    <property type="term" value="F:DNA binding"/>
    <property type="evidence" value="ECO:0007669"/>
    <property type="project" value="UniProtKB-KW"/>
</dbReference>
<evidence type="ECO:0000256" key="3">
    <source>
        <dbReference type="ARBA" id="ARBA00023163"/>
    </source>
</evidence>
<dbReference type="PROSITE" id="PS51071">
    <property type="entry name" value="HTH_RPIR"/>
    <property type="match status" value="1"/>
</dbReference>
<evidence type="ECO:0000259" key="4">
    <source>
        <dbReference type="PROSITE" id="PS51071"/>
    </source>
</evidence>
<dbReference type="GO" id="GO:0003700">
    <property type="term" value="F:DNA-binding transcription factor activity"/>
    <property type="evidence" value="ECO:0007669"/>
    <property type="project" value="InterPro"/>
</dbReference>
<evidence type="ECO:0000313" key="6">
    <source>
        <dbReference type="Proteomes" id="UP000248975"/>
    </source>
</evidence>
<reference evidence="5 6" key="1">
    <citation type="submission" date="2017-08" db="EMBL/GenBank/DDBJ databases">
        <title>Infants hospitalized years apart are colonized by the same room-sourced microbial strains.</title>
        <authorList>
            <person name="Brooks B."/>
            <person name="Olm M.R."/>
            <person name="Firek B.A."/>
            <person name="Baker R."/>
            <person name="Thomas B.C."/>
            <person name="Morowitz M.J."/>
            <person name="Banfield J.F."/>
        </authorList>
    </citation>
    <scope>NUCLEOTIDE SEQUENCE [LARGE SCALE GENOMIC DNA]</scope>
    <source>
        <strain evidence="5">S2_003_000_R2_11</strain>
    </source>
</reference>
<protein>
    <submittedName>
        <fullName evidence="5">MurR/RpiR family transcriptional regulator</fullName>
    </submittedName>
</protein>
<dbReference type="Proteomes" id="UP000248975">
    <property type="component" value="Unassembled WGS sequence"/>
</dbReference>
<proteinExistence type="predicted"/>
<dbReference type="GO" id="GO:0097367">
    <property type="term" value="F:carbohydrate derivative binding"/>
    <property type="evidence" value="ECO:0007669"/>
    <property type="project" value="InterPro"/>
</dbReference>
<dbReference type="InterPro" id="IPR009057">
    <property type="entry name" value="Homeodomain-like_sf"/>
</dbReference>
<dbReference type="InterPro" id="IPR000281">
    <property type="entry name" value="HTH_RpiR"/>
</dbReference>
<comment type="caution">
    <text evidence="5">The sequence shown here is derived from an EMBL/GenBank/DDBJ whole genome shotgun (WGS) entry which is preliminary data.</text>
</comment>
<dbReference type="PANTHER" id="PTHR30514">
    <property type="entry name" value="GLUCOKINASE"/>
    <property type="match status" value="1"/>
</dbReference>
<sequence>MKNVTSLTLAERMRRALPGMSPGERRIVRLCLALNAPEELATVAIMAEAAGVSPPTVLRALDKIGFDHFGAFREVAMAEIAARHQSAFAQMRRGTASGADPLAAMLKALGDAVRDTFDRLDQGELANAIDLLADPRLRQIFTGGRFSHSLAEQLHAHVNLMRPGTELLSYSGHGRTSRLVDIGRSHVVTLFDFRRYERETVELAHGAKRKRAKIVLITDQWMSPIADWADAVLVAEVQSASPFDTMVPGLALVETMISLLHARLSGATERLAQFETASGRFEWVGFDTPAQDATLSAGEFGDHAE</sequence>
<name>A0A2W5TYS0_CERSP</name>
<dbReference type="GO" id="GO:1901135">
    <property type="term" value="P:carbohydrate derivative metabolic process"/>
    <property type="evidence" value="ECO:0007669"/>
    <property type="project" value="InterPro"/>
</dbReference>
<keyword evidence="3" id="KW-0804">Transcription</keyword>
<gene>
    <name evidence="5" type="ORF">DI533_18005</name>
</gene>
<dbReference type="InterPro" id="IPR046348">
    <property type="entry name" value="SIS_dom_sf"/>
</dbReference>
<accession>A0A2W5TYS0</accession>
<dbReference type="Pfam" id="PF01380">
    <property type="entry name" value="SIS"/>
    <property type="match status" value="1"/>
</dbReference>
<dbReference type="SUPFAM" id="SSF46689">
    <property type="entry name" value="Homeodomain-like"/>
    <property type="match status" value="1"/>
</dbReference>
<dbReference type="CDD" id="cd05013">
    <property type="entry name" value="SIS_RpiR"/>
    <property type="match status" value="1"/>
</dbReference>
<dbReference type="Gene3D" id="3.40.50.10490">
    <property type="entry name" value="Glucose-6-phosphate isomerase like protein, domain 1"/>
    <property type="match status" value="1"/>
</dbReference>
<evidence type="ECO:0000256" key="1">
    <source>
        <dbReference type="ARBA" id="ARBA00023015"/>
    </source>
</evidence>
<dbReference type="Gene3D" id="1.10.10.10">
    <property type="entry name" value="Winged helix-like DNA-binding domain superfamily/Winged helix DNA-binding domain"/>
    <property type="match status" value="1"/>
</dbReference>
<dbReference type="InterPro" id="IPR047640">
    <property type="entry name" value="RpiR-like"/>
</dbReference>
<evidence type="ECO:0000256" key="2">
    <source>
        <dbReference type="ARBA" id="ARBA00023125"/>
    </source>
</evidence>